<name>A0AAD2G9E6_9STRA</name>
<proteinExistence type="predicted"/>
<keyword evidence="3" id="KW-1185">Reference proteome</keyword>
<protein>
    <submittedName>
        <fullName evidence="2">Uncharacterized protein</fullName>
    </submittedName>
</protein>
<reference evidence="2" key="1">
    <citation type="submission" date="2023-08" db="EMBL/GenBank/DDBJ databases">
        <authorList>
            <person name="Audoor S."/>
            <person name="Bilcke G."/>
        </authorList>
    </citation>
    <scope>NUCLEOTIDE SEQUENCE</scope>
</reference>
<feature type="compositionally biased region" description="Low complexity" evidence="1">
    <location>
        <begin position="116"/>
        <end position="132"/>
    </location>
</feature>
<feature type="region of interest" description="Disordered" evidence="1">
    <location>
        <begin position="116"/>
        <end position="136"/>
    </location>
</feature>
<feature type="region of interest" description="Disordered" evidence="1">
    <location>
        <begin position="319"/>
        <end position="339"/>
    </location>
</feature>
<gene>
    <name evidence="2" type="ORF">CYCCA115_LOCUS21842</name>
</gene>
<organism evidence="2 3">
    <name type="scientific">Cylindrotheca closterium</name>
    <dbReference type="NCBI Taxonomy" id="2856"/>
    <lineage>
        <taxon>Eukaryota</taxon>
        <taxon>Sar</taxon>
        <taxon>Stramenopiles</taxon>
        <taxon>Ochrophyta</taxon>
        <taxon>Bacillariophyta</taxon>
        <taxon>Bacillariophyceae</taxon>
        <taxon>Bacillariophycidae</taxon>
        <taxon>Bacillariales</taxon>
        <taxon>Bacillariaceae</taxon>
        <taxon>Cylindrotheca</taxon>
    </lineage>
</organism>
<comment type="caution">
    <text evidence="2">The sequence shown here is derived from an EMBL/GenBank/DDBJ whole genome shotgun (WGS) entry which is preliminary data.</text>
</comment>
<evidence type="ECO:0000313" key="3">
    <source>
        <dbReference type="Proteomes" id="UP001295423"/>
    </source>
</evidence>
<evidence type="ECO:0000256" key="1">
    <source>
        <dbReference type="SAM" id="MobiDB-lite"/>
    </source>
</evidence>
<dbReference type="Proteomes" id="UP001295423">
    <property type="component" value="Unassembled WGS sequence"/>
</dbReference>
<evidence type="ECO:0000313" key="2">
    <source>
        <dbReference type="EMBL" id="CAJ1966259.1"/>
    </source>
</evidence>
<sequence length="339" mass="36643">MISVQNMNLPEDDKTSEQQLARSDALQHVGLNPSLFASLAGQGYNVPSSLNASSLNARQQAGLGLGYPLGFSGSIPASLQAQLLMGRSHLLNPFPGLSASSHLNPLNQSAFASGMQALQQSNGSQDQQQSQQRGRPNANEIKEALATLAAATAPVGASSGPQKSTSATTQASLPVVVFMDCDEESLSDYQCLLRKQIELFEATTNDVQWNAQGRNKAIVLGQVGIRCRWCANLPTWSRSRGAVYYSATLDGLYQAAQNMAKNHLCKHCRYIPADVRQNLTGLRECKRRAAGGKKYWAEGAKVLGIYQCEDGLRFKNSKIPAPAKNNNSEIERQSSQLTM</sequence>
<dbReference type="EMBL" id="CAKOGP040002269">
    <property type="protein sequence ID" value="CAJ1966259.1"/>
    <property type="molecule type" value="Genomic_DNA"/>
</dbReference>
<dbReference type="AlphaFoldDB" id="A0AAD2G9E6"/>
<feature type="compositionally biased region" description="Polar residues" evidence="1">
    <location>
        <begin position="324"/>
        <end position="339"/>
    </location>
</feature>
<accession>A0AAD2G9E6</accession>